<organism evidence="1 2">
    <name type="scientific">Modestobacter caceresii</name>
    <dbReference type="NCBI Taxonomy" id="1522368"/>
    <lineage>
        <taxon>Bacteria</taxon>
        <taxon>Bacillati</taxon>
        <taxon>Actinomycetota</taxon>
        <taxon>Actinomycetes</taxon>
        <taxon>Geodermatophilales</taxon>
        <taxon>Geodermatophilaceae</taxon>
        <taxon>Modestobacter</taxon>
    </lineage>
</organism>
<protein>
    <submittedName>
        <fullName evidence="1">Aldose epimerase</fullName>
    </submittedName>
</protein>
<accession>A0A098YDU6</accession>
<dbReference type="InterPro" id="IPR008183">
    <property type="entry name" value="Aldose_1/G6P_1-epimerase"/>
</dbReference>
<evidence type="ECO:0000313" key="1">
    <source>
        <dbReference type="EMBL" id="KGH48659.1"/>
    </source>
</evidence>
<dbReference type="EMBL" id="JPMX01000002">
    <property type="protein sequence ID" value="KGH48659.1"/>
    <property type="molecule type" value="Genomic_DNA"/>
</dbReference>
<dbReference type="GO" id="GO:0016853">
    <property type="term" value="F:isomerase activity"/>
    <property type="evidence" value="ECO:0007669"/>
    <property type="project" value="InterPro"/>
</dbReference>
<dbReference type="Proteomes" id="UP000029713">
    <property type="component" value="Unassembled WGS sequence"/>
</dbReference>
<dbReference type="GO" id="GO:0030246">
    <property type="term" value="F:carbohydrate binding"/>
    <property type="evidence" value="ECO:0007669"/>
    <property type="project" value="InterPro"/>
</dbReference>
<dbReference type="SUPFAM" id="SSF74650">
    <property type="entry name" value="Galactose mutarotase-like"/>
    <property type="match status" value="1"/>
</dbReference>
<proteinExistence type="predicted"/>
<name>A0A098YDU6_9ACTN</name>
<dbReference type="InterPro" id="IPR011013">
    <property type="entry name" value="Gal_mutarotase_sf_dom"/>
</dbReference>
<sequence length="311" mass="33181">MPLEPSSTDLRWPATEPRDVEVTAGPARLAVDLRGGALRELVVGDWHVLDGYASGTVPAGRRGGVLLPWPNRLRGGRWSWRGRELQLDVVSESSPNAVHGLVTAQPWHVLAQRADAVTVGTTIEPRTGWPFRLAAAIDHTLTADQLTVTVRVRNAGDEDAPFGAGMHPYFSVGAPTPGDVAAAELTVPARTALVLDGGLPTGERRPYDGAVGRIGDQSIDTAVTDLVRDDDGWARTRLSGPAGALEVAVDPTWPWLQVYTGDTLPPDQRRRSVAVEPMTCPPNALADDVDVLVLAPGESWSGTWTVGWTPA</sequence>
<comment type="caution">
    <text evidence="1">The sequence shown here is derived from an EMBL/GenBank/DDBJ whole genome shotgun (WGS) entry which is preliminary data.</text>
</comment>
<dbReference type="AlphaFoldDB" id="A0A098YDU6"/>
<keyword evidence="2" id="KW-1185">Reference proteome</keyword>
<dbReference type="STRING" id="1522368.IN07_00570"/>
<gene>
    <name evidence="1" type="ORF">IN07_00570</name>
</gene>
<dbReference type="Gene3D" id="2.70.98.10">
    <property type="match status" value="1"/>
</dbReference>
<dbReference type="GO" id="GO:0005975">
    <property type="term" value="P:carbohydrate metabolic process"/>
    <property type="evidence" value="ECO:0007669"/>
    <property type="project" value="InterPro"/>
</dbReference>
<evidence type="ECO:0000313" key="2">
    <source>
        <dbReference type="Proteomes" id="UP000029713"/>
    </source>
</evidence>
<reference evidence="1 2" key="1">
    <citation type="submission" date="2014-07" db="EMBL/GenBank/DDBJ databases">
        <title>Biosystematic studies on Modestobacter strains isolated from extreme hyper-arid desert soil and from historic building.</title>
        <authorList>
            <person name="Bukarasam K."/>
            <person name="Bull A."/>
            <person name="Girard G."/>
            <person name="van Wezel G."/>
            <person name="Goodfellow M."/>
        </authorList>
    </citation>
    <scope>NUCLEOTIDE SEQUENCE [LARGE SCALE GENOMIC DNA]</scope>
    <source>
        <strain evidence="1 2">KNN45-2b</strain>
    </source>
</reference>
<dbReference type="InterPro" id="IPR014718">
    <property type="entry name" value="GH-type_carb-bd"/>
</dbReference>
<dbReference type="OrthoDB" id="4739604at2"/>
<dbReference type="RefSeq" id="WP_036332516.1">
    <property type="nucleotide sequence ID" value="NZ_JPMX01000002.1"/>
</dbReference>
<dbReference type="Pfam" id="PF01263">
    <property type="entry name" value="Aldose_epim"/>
    <property type="match status" value="1"/>
</dbReference>